<organism evidence="2 3">
    <name type="scientific">Sphingobacterium griseoflavum</name>
    <dbReference type="NCBI Taxonomy" id="1474952"/>
    <lineage>
        <taxon>Bacteria</taxon>
        <taxon>Pseudomonadati</taxon>
        <taxon>Bacteroidota</taxon>
        <taxon>Sphingobacteriia</taxon>
        <taxon>Sphingobacteriales</taxon>
        <taxon>Sphingobacteriaceae</taxon>
        <taxon>Sphingobacterium</taxon>
    </lineage>
</organism>
<dbReference type="Gene3D" id="3.10.450.50">
    <property type="match status" value="1"/>
</dbReference>
<dbReference type="InterPro" id="IPR032710">
    <property type="entry name" value="NTF2-like_dom_sf"/>
</dbReference>
<evidence type="ECO:0000313" key="2">
    <source>
        <dbReference type="EMBL" id="GHE23245.1"/>
    </source>
</evidence>
<dbReference type="EMBL" id="BNAF01000001">
    <property type="protein sequence ID" value="GHE23245.1"/>
    <property type="molecule type" value="Genomic_DNA"/>
</dbReference>
<proteinExistence type="predicted"/>
<comment type="caution">
    <text evidence="2">The sequence shown here is derived from an EMBL/GenBank/DDBJ whole genome shotgun (WGS) entry which is preliminary data.</text>
</comment>
<feature type="chain" id="PRO_5045792731" description="Lumazine-binding" evidence="1">
    <location>
        <begin position="23"/>
        <end position="141"/>
    </location>
</feature>
<keyword evidence="3" id="KW-1185">Reference proteome</keyword>
<evidence type="ECO:0000256" key="1">
    <source>
        <dbReference type="SAM" id="SignalP"/>
    </source>
</evidence>
<gene>
    <name evidence="2" type="ORF">GCM10017764_02130</name>
</gene>
<feature type="signal peptide" evidence="1">
    <location>
        <begin position="1"/>
        <end position="22"/>
    </location>
</feature>
<reference evidence="3" key="1">
    <citation type="journal article" date="2019" name="Int. J. Syst. Evol. Microbiol.">
        <title>The Global Catalogue of Microorganisms (GCM) 10K type strain sequencing project: providing services to taxonomists for standard genome sequencing and annotation.</title>
        <authorList>
            <consortium name="The Broad Institute Genomics Platform"/>
            <consortium name="The Broad Institute Genome Sequencing Center for Infectious Disease"/>
            <person name="Wu L."/>
            <person name="Ma J."/>
        </authorList>
    </citation>
    <scope>NUCLEOTIDE SEQUENCE [LARGE SCALE GENOMIC DNA]</scope>
    <source>
        <strain evidence="3">CGMCC 1.12966</strain>
    </source>
</reference>
<sequence length="141" mass="15996">MKKTVISILSAFIMITSFSAFAAEKINPLKKFDSTSIIGVYLESAALGNPTLNRYIFAEDFEYRNSANNDSFNKKQYMKFLKQSAGAKFDCKTSYEVLDQTKSTCVAKTTMTFDHFVRVDYITLSQTQDGWKLSKVVTTYP</sequence>
<dbReference type="Pfam" id="PF12893">
    <property type="entry name" value="Lumazine_bd_2"/>
    <property type="match status" value="1"/>
</dbReference>
<protein>
    <recommendedName>
        <fullName evidence="4">Lumazine-binding</fullName>
    </recommendedName>
</protein>
<dbReference type="RefSeq" id="WP_189624748.1">
    <property type="nucleotide sequence ID" value="NZ_BNAF01000001.1"/>
</dbReference>
<evidence type="ECO:0008006" key="4">
    <source>
        <dbReference type="Google" id="ProtNLM"/>
    </source>
</evidence>
<name>A0ABQ3HPQ6_9SPHI</name>
<dbReference type="SUPFAM" id="SSF54427">
    <property type="entry name" value="NTF2-like"/>
    <property type="match status" value="1"/>
</dbReference>
<evidence type="ECO:0000313" key="3">
    <source>
        <dbReference type="Proteomes" id="UP000620550"/>
    </source>
</evidence>
<dbReference type="Proteomes" id="UP000620550">
    <property type="component" value="Unassembled WGS sequence"/>
</dbReference>
<dbReference type="InterPro" id="IPR039437">
    <property type="entry name" value="FrzH/put_lumazine-bd"/>
</dbReference>
<keyword evidence="1" id="KW-0732">Signal</keyword>
<accession>A0ABQ3HPQ6</accession>